<evidence type="ECO:0000256" key="3">
    <source>
        <dbReference type="PROSITE-ProRule" id="PRU00169"/>
    </source>
</evidence>
<name>A0A286TW25_9BACT</name>
<dbReference type="Proteomes" id="UP000218542">
    <property type="component" value="Unassembled WGS sequence"/>
</dbReference>
<dbReference type="InterPro" id="IPR001789">
    <property type="entry name" value="Sig_transdc_resp-reg_receiver"/>
</dbReference>
<dbReference type="InterPro" id="IPR011006">
    <property type="entry name" value="CheY-like_superfamily"/>
</dbReference>
<dbReference type="CDD" id="cd00156">
    <property type="entry name" value="REC"/>
    <property type="match status" value="1"/>
</dbReference>
<protein>
    <submittedName>
        <fullName evidence="5">Response regulator</fullName>
    </submittedName>
</protein>
<dbReference type="GO" id="GO:0000160">
    <property type="term" value="P:phosphorelay signal transduction system"/>
    <property type="evidence" value="ECO:0007669"/>
    <property type="project" value="UniProtKB-KW"/>
</dbReference>
<dbReference type="PANTHER" id="PTHR44591:SF14">
    <property type="entry name" value="PROTEIN PILG"/>
    <property type="match status" value="1"/>
</dbReference>
<dbReference type="Gene3D" id="3.40.50.2300">
    <property type="match status" value="1"/>
</dbReference>
<dbReference type="SMART" id="SM00448">
    <property type="entry name" value="REC"/>
    <property type="match status" value="1"/>
</dbReference>
<evidence type="ECO:0000259" key="4">
    <source>
        <dbReference type="PROSITE" id="PS50110"/>
    </source>
</evidence>
<gene>
    <name evidence="5" type="ORF">SCALIN_C05_0178</name>
</gene>
<evidence type="ECO:0000256" key="1">
    <source>
        <dbReference type="ARBA" id="ARBA00022553"/>
    </source>
</evidence>
<dbReference type="PANTHER" id="PTHR44591">
    <property type="entry name" value="STRESS RESPONSE REGULATOR PROTEIN 1"/>
    <property type="match status" value="1"/>
</dbReference>
<keyword evidence="1 3" id="KW-0597">Phosphoprotein</keyword>
<sequence>MKRKVLVIDDREVIVFLFKRFLSQQGFDVSTVCSYYDAMAKMAIADFDLVLTDIELGEGKTGIDILKEVQRTNPTCPVIFCTGNPDSMDVSEARRMGAYDCIYKPVKLETLSHSINMALRGKTVFDKLLKT</sequence>
<dbReference type="AlphaFoldDB" id="A0A286TW25"/>
<proteinExistence type="predicted"/>
<comment type="caution">
    <text evidence="5">The sequence shown here is derived from an EMBL/GenBank/DDBJ whole genome shotgun (WGS) entry which is preliminary data.</text>
</comment>
<keyword evidence="2" id="KW-0902">Two-component regulatory system</keyword>
<feature type="modified residue" description="4-aspartylphosphate" evidence="3">
    <location>
        <position position="53"/>
    </location>
</feature>
<feature type="domain" description="Response regulatory" evidence="4">
    <location>
        <begin position="4"/>
        <end position="119"/>
    </location>
</feature>
<dbReference type="InterPro" id="IPR050595">
    <property type="entry name" value="Bact_response_regulator"/>
</dbReference>
<evidence type="ECO:0000313" key="6">
    <source>
        <dbReference type="Proteomes" id="UP000218542"/>
    </source>
</evidence>
<reference evidence="6" key="1">
    <citation type="journal article" date="2017" name="Environ. Microbiol. Rep.">
        <title>Genetic Diversity of Marine Anaerobic Ammonium-Oxidizing Bacteria as Revealed by Genomic and Proteomic Analyses of 'Candidatus Scalindua japonica'.</title>
        <authorList>
            <person name="Oshiki M."/>
            <person name="Mizuto K."/>
            <person name="Kimura Z."/>
            <person name="Kindaichi T."/>
            <person name="Satoh H."/>
            <person name="Okabe S."/>
        </authorList>
    </citation>
    <scope>NUCLEOTIDE SEQUENCE [LARGE SCALE GENOMIC DNA]</scope>
    <source>
        <strain evidence="6">husup-a2</strain>
    </source>
</reference>
<dbReference type="EMBL" id="BAOS01000005">
    <property type="protein sequence ID" value="GAX60093.1"/>
    <property type="molecule type" value="Genomic_DNA"/>
</dbReference>
<dbReference type="PROSITE" id="PS50110">
    <property type="entry name" value="RESPONSE_REGULATORY"/>
    <property type="match status" value="1"/>
</dbReference>
<dbReference type="Pfam" id="PF00072">
    <property type="entry name" value="Response_reg"/>
    <property type="match status" value="1"/>
</dbReference>
<evidence type="ECO:0000313" key="5">
    <source>
        <dbReference type="EMBL" id="GAX60093.1"/>
    </source>
</evidence>
<evidence type="ECO:0000256" key="2">
    <source>
        <dbReference type="ARBA" id="ARBA00023012"/>
    </source>
</evidence>
<accession>A0A286TW25</accession>
<keyword evidence="6" id="KW-1185">Reference proteome</keyword>
<dbReference type="SUPFAM" id="SSF52172">
    <property type="entry name" value="CheY-like"/>
    <property type="match status" value="1"/>
</dbReference>
<dbReference type="RefSeq" id="WP_096893348.1">
    <property type="nucleotide sequence ID" value="NZ_BAOS01000005.1"/>
</dbReference>
<organism evidence="5 6">
    <name type="scientific">Candidatus Scalindua japonica</name>
    <dbReference type="NCBI Taxonomy" id="1284222"/>
    <lineage>
        <taxon>Bacteria</taxon>
        <taxon>Pseudomonadati</taxon>
        <taxon>Planctomycetota</taxon>
        <taxon>Candidatus Brocadiia</taxon>
        <taxon>Candidatus Brocadiales</taxon>
        <taxon>Candidatus Scalinduaceae</taxon>
        <taxon>Candidatus Scalindua</taxon>
    </lineage>
</organism>
<dbReference type="OrthoDB" id="9770645at2"/>